<dbReference type="PANTHER" id="PTHR35789">
    <property type="entry name" value="SPORE GERMINATION PROTEIN B3"/>
    <property type="match status" value="1"/>
</dbReference>
<keyword evidence="3" id="KW-0309">Germination</keyword>
<feature type="signal peptide" evidence="8">
    <location>
        <begin position="1"/>
        <end position="20"/>
    </location>
</feature>
<evidence type="ECO:0000259" key="10">
    <source>
        <dbReference type="Pfam" id="PF25198"/>
    </source>
</evidence>
<dbReference type="OrthoDB" id="2380468at2"/>
<evidence type="ECO:0000313" key="11">
    <source>
        <dbReference type="EMBL" id="GED68874.1"/>
    </source>
</evidence>
<keyword evidence="7" id="KW-0449">Lipoprotein</keyword>
<evidence type="ECO:0000256" key="5">
    <source>
        <dbReference type="ARBA" id="ARBA00023136"/>
    </source>
</evidence>
<organism evidence="12 13">
    <name type="scientific">Brevibacillus reuszeri</name>
    <dbReference type="NCBI Taxonomy" id="54915"/>
    <lineage>
        <taxon>Bacteria</taxon>
        <taxon>Bacillati</taxon>
        <taxon>Bacillota</taxon>
        <taxon>Bacilli</taxon>
        <taxon>Bacillales</taxon>
        <taxon>Paenibacillaceae</taxon>
        <taxon>Brevibacillus</taxon>
    </lineage>
</organism>
<reference evidence="12" key="2">
    <citation type="submission" date="2015-07" db="EMBL/GenBank/DDBJ databases">
        <title>MeaNS - Measles Nucleotide Surveillance Program.</title>
        <authorList>
            <person name="Tran T."/>
            <person name="Druce J."/>
        </authorList>
    </citation>
    <scope>NUCLEOTIDE SEQUENCE</scope>
    <source>
        <strain evidence="12">DSM 9887</strain>
    </source>
</reference>
<dbReference type="AlphaFoldDB" id="A0A0K9YM62"/>
<name>A0A0K9YM62_9BACL</name>
<comment type="similarity">
    <text evidence="2">Belongs to the GerABKC lipoprotein family.</text>
</comment>
<proteinExistence type="inferred from homology"/>
<sequence>MKRQLIACLVLMLSVSFTSGCWDQKSIQDLNYLSAFGIDYQNNQYVLYAQSTDLSSVAKQETPPGSSEPPVIISIGRGETLQSAMDNMQKNAQIPLFYGFVSTLIYHERMLQKDVIATFDILNRYGLLRYTKWVFGTRESIPEVLSNHSVTGFSPLTSLLHQPQDVYKQRSFIEPIRYFTFISRFWEPSNTVIIPNISIYKHSWKENNDFISRLTVDGIHAVYRGKWNGFFPNNDLLGLRWMNPHTEFAGLIVKENNKPKATLRIQNVKVMVKPIKTGENPRFRVDIHMNGFVREIMAKVSADYIEKDAEAQIEEQIRGTFLKGIAAGTDLYGFEEALYKQDVNAWKQFAKNHDNKIRKDALAEIKIHVRLSDSGKMKLNWYHYPDHLLP</sequence>
<gene>
    <name evidence="11" type="primary">yfkR_1</name>
    <name evidence="12" type="ORF">ADS79_28490</name>
    <name evidence="11" type="ORF">BRE01_25760</name>
</gene>
<dbReference type="PROSITE" id="PS51257">
    <property type="entry name" value="PROKAR_LIPOPROTEIN"/>
    <property type="match status" value="1"/>
</dbReference>
<dbReference type="EMBL" id="LGIQ01000011">
    <property type="protein sequence ID" value="KNB69784.1"/>
    <property type="molecule type" value="Genomic_DNA"/>
</dbReference>
<feature type="domain" description="Spore germination GerAC-like C-terminal" evidence="9">
    <location>
        <begin position="221"/>
        <end position="375"/>
    </location>
</feature>
<dbReference type="Proteomes" id="UP000036834">
    <property type="component" value="Unassembled WGS sequence"/>
</dbReference>
<reference evidence="11 14" key="3">
    <citation type="submission" date="2019-06" db="EMBL/GenBank/DDBJ databases">
        <title>Whole genome shotgun sequence of Brevibacillus reuszeri NBRC 15719.</title>
        <authorList>
            <person name="Hosoyama A."/>
            <person name="Uohara A."/>
            <person name="Ohji S."/>
            <person name="Ichikawa N."/>
        </authorList>
    </citation>
    <scope>NUCLEOTIDE SEQUENCE [LARGE SCALE GENOMIC DNA]</scope>
    <source>
        <strain evidence="11 14">NBRC 15719</strain>
    </source>
</reference>
<keyword evidence="4 8" id="KW-0732">Signal</keyword>
<evidence type="ECO:0000259" key="9">
    <source>
        <dbReference type="Pfam" id="PF05504"/>
    </source>
</evidence>
<dbReference type="InterPro" id="IPR008844">
    <property type="entry name" value="Spore_GerAC-like"/>
</dbReference>
<evidence type="ECO:0000256" key="6">
    <source>
        <dbReference type="ARBA" id="ARBA00023139"/>
    </source>
</evidence>
<keyword evidence="5" id="KW-0472">Membrane</keyword>
<dbReference type="PATRIC" id="fig|54915.3.peg.4906"/>
<dbReference type="EMBL" id="BJON01000009">
    <property type="protein sequence ID" value="GED68874.1"/>
    <property type="molecule type" value="Genomic_DNA"/>
</dbReference>
<dbReference type="NCBIfam" id="TIGR02887">
    <property type="entry name" value="spore_ger_x_C"/>
    <property type="match status" value="1"/>
</dbReference>
<dbReference type="Proteomes" id="UP000319578">
    <property type="component" value="Unassembled WGS sequence"/>
</dbReference>
<dbReference type="InterPro" id="IPR057336">
    <property type="entry name" value="GerAC_N"/>
</dbReference>
<dbReference type="InterPro" id="IPR046953">
    <property type="entry name" value="Spore_GerAC-like_C"/>
</dbReference>
<feature type="chain" id="PRO_5038596810" evidence="8">
    <location>
        <begin position="21"/>
        <end position="390"/>
    </location>
</feature>
<dbReference type="GO" id="GO:0016020">
    <property type="term" value="C:membrane"/>
    <property type="evidence" value="ECO:0007669"/>
    <property type="project" value="UniProtKB-SubCell"/>
</dbReference>
<feature type="domain" description="Spore germination protein N-terminal" evidence="10">
    <location>
        <begin position="23"/>
        <end position="199"/>
    </location>
</feature>
<evidence type="ECO:0000313" key="12">
    <source>
        <dbReference type="EMBL" id="KNB69784.1"/>
    </source>
</evidence>
<evidence type="ECO:0000256" key="2">
    <source>
        <dbReference type="ARBA" id="ARBA00007886"/>
    </source>
</evidence>
<evidence type="ECO:0000313" key="13">
    <source>
        <dbReference type="Proteomes" id="UP000036834"/>
    </source>
</evidence>
<dbReference type="PANTHER" id="PTHR35789:SF1">
    <property type="entry name" value="SPORE GERMINATION PROTEIN B3"/>
    <property type="match status" value="1"/>
</dbReference>
<dbReference type="STRING" id="54915.ADS79_28490"/>
<accession>A0A0K9YM62</accession>
<reference evidence="13" key="1">
    <citation type="submission" date="2015-07" db="EMBL/GenBank/DDBJ databases">
        <title>Genome sequencing project for genomic taxonomy and phylogenomics of Bacillus-like bacteria.</title>
        <authorList>
            <person name="Liu B."/>
            <person name="Wang J."/>
            <person name="Zhu Y."/>
            <person name="Liu G."/>
            <person name="Chen Q."/>
            <person name="Chen Z."/>
            <person name="Lan J."/>
            <person name="Che J."/>
            <person name="Ge C."/>
            <person name="Shi H."/>
            <person name="Pan Z."/>
            <person name="Liu X."/>
        </authorList>
    </citation>
    <scope>NUCLEOTIDE SEQUENCE [LARGE SCALE GENOMIC DNA]</scope>
    <source>
        <strain evidence="13">DSM 9887</strain>
    </source>
</reference>
<keyword evidence="6" id="KW-0564">Palmitate</keyword>
<protein>
    <submittedName>
        <fullName evidence="11">Spore germination protein YfkR</fullName>
    </submittedName>
    <submittedName>
        <fullName evidence="12">Spore gernimation protein</fullName>
    </submittedName>
</protein>
<dbReference type="InterPro" id="IPR038501">
    <property type="entry name" value="Spore_GerAC_C_sf"/>
</dbReference>
<comment type="caution">
    <text evidence="12">The sequence shown here is derived from an EMBL/GenBank/DDBJ whole genome shotgun (WGS) entry which is preliminary data.</text>
</comment>
<evidence type="ECO:0000256" key="3">
    <source>
        <dbReference type="ARBA" id="ARBA00022544"/>
    </source>
</evidence>
<evidence type="ECO:0000256" key="7">
    <source>
        <dbReference type="ARBA" id="ARBA00023288"/>
    </source>
</evidence>
<comment type="subcellular location">
    <subcellularLocation>
        <location evidence="1">Membrane</location>
        <topology evidence="1">Lipid-anchor</topology>
    </subcellularLocation>
</comment>
<evidence type="ECO:0000256" key="4">
    <source>
        <dbReference type="ARBA" id="ARBA00022729"/>
    </source>
</evidence>
<keyword evidence="14" id="KW-1185">Reference proteome</keyword>
<dbReference type="Gene3D" id="3.30.300.210">
    <property type="entry name" value="Nutrient germinant receptor protein C, domain 3"/>
    <property type="match status" value="1"/>
</dbReference>
<dbReference type="GO" id="GO:0009847">
    <property type="term" value="P:spore germination"/>
    <property type="evidence" value="ECO:0007669"/>
    <property type="project" value="InterPro"/>
</dbReference>
<dbReference type="Pfam" id="PF25198">
    <property type="entry name" value="Spore_GerAC_N"/>
    <property type="match status" value="1"/>
</dbReference>
<dbReference type="RefSeq" id="WP_049741819.1">
    <property type="nucleotide sequence ID" value="NZ_BJON01000009.1"/>
</dbReference>
<dbReference type="Pfam" id="PF05504">
    <property type="entry name" value="Spore_GerAC"/>
    <property type="match status" value="1"/>
</dbReference>
<evidence type="ECO:0000256" key="8">
    <source>
        <dbReference type="SAM" id="SignalP"/>
    </source>
</evidence>
<evidence type="ECO:0000313" key="14">
    <source>
        <dbReference type="Proteomes" id="UP000319578"/>
    </source>
</evidence>
<evidence type="ECO:0000256" key="1">
    <source>
        <dbReference type="ARBA" id="ARBA00004635"/>
    </source>
</evidence>